<evidence type="ECO:0000256" key="1">
    <source>
        <dbReference type="ARBA" id="ARBA00010641"/>
    </source>
</evidence>
<dbReference type="CDD" id="cd06171">
    <property type="entry name" value="Sigma70_r4"/>
    <property type="match status" value="1"/>
</dbReference>
<dbReference type="InterPro" id="IPR007627">
    <property type="entry name" value="RNA_pol_sigma70_r2"/>
</dbReference>
<protein>
    <submittedName>
        <fullName evidence="8">RNA polymerase sigma E protein</fullName>
    </submittedName>
</protein>
<evidence type="ECO:0000313" key="9">
    <source>
        <dbReference type="Proteomes" id="UP000648801"/>
    </source>
</evidence>
<evidence type="ECO:0000256" key="3">
    <source>
        <dbReference type="ARBA" id="ARBA00023082"/>
    </source>
</evidence>
<dbReference type="Gene3D" id="1.10.1740.10">
    <property type="match status" value="1"/>
</dbReference>
<dbReference type="Pfam" id="PF08281">
    <property type="entry name" value="Sigma70_r4_2"/>
    <property type="match status" value="1"/>
</dbReference>
<evidence type="ECO:0000256" key="2">
    <source>
        <dbReference type="ARBA" id="ARBA00023015"/>
    </source>
</evidence>
<dbReference type="InterPro" id="IPR013249">
    <property type="entry name" value="RNA_pol_sigma70_r4_t2"/>
</dbReference>
<dbReference type="GO" id="GO:0003677">
    <property type="term" value="F:DNA binding"/>
    <property type="evidence" value="ECO:0007669"/>
    <property type="project" value="InterPro"/>
</dbReference>
<evidence type="ECO:0000256" key="4">
    <source>
        <dbReference type="ARBA" id="ARBA00023163"/>
    </source>
</evidence>
<feature type="region of interest" description="Disordered" evidence="5">
    <location>
        <begin position="1"/>
        <end position="40"/>
    </location>
</feature>
<dbReference type="Proteomes" id="UP000648801">
    <property type="component" value="Unassembled WGS sequence"/>
</dbReference>
<feature type="domain" description="RNA polymerase sigma-70 region 2" evidence="6">
    <location>
        <begin position="66"/>
        <end position="131"/>
    </location>
</feature>
<evidence type="ECO:0000256" key="5">
    <source>
        <dbReference type="SAM" id="MobiDB-lite"/>
    </source>
</evidence>
<comment type="caution">
    <text evidence="8">The sequence shown here is derived from an EMBL/GenBank/DDBJ whole genome shotgun (WGS) entry which is preliminary data.</text>
</comment>
<sequence length="230" mass="26378">MMNPNSVSIFPDASSSDISVGSDRESRASSRNPSCDENGFESIENATDDILFERLCGGNKEALGTLFRRYAWIVRAVGLRILRDAAEADDLVQEVFLFLYRKADLFDAARGSARSWIVQVAYHRAIDRRRYLASHHFYDHLELQDSTGFSDGVSYEKSMEALIGHDELERIQGSLSRDQRRVLELYFYEGYTLQEIAREMVQTLGNVRNHYYRGLEKMRRGIFGRNLGAK</sequence>
<proteinExistence type="inferred from homology"/>
<dbReference type="RefSeq" id="WP_263365022.1">
    <property type="nucleotide sequence ID" value="NZ_JAGSYK010000008.1"/>
</dbReference>
<feature type="compositionally biased region" description="Polar residues" evidence="5">
    <location>
        <begin position="1"/>
        <end position="19"/>
    </location>
</feature>
<accession>A0A916S235</accession>
<gene>
    <name evidence="8" type="ORF">GCM10011507_34560</name>
</gene>
<dbReference type="InterPro" id="IPR014284">
    <property type="entry name" value="RNA_pol_sigma-70_dom"/>
</dbReference>
<dbReference type="InterPro" id="IPR036388">
    <property type="entry name" value="WH-like_DNA-bd_sf"/>
</dbReference>
<keyword evidence="3" id="KW-0731">Sigma factor</keyword>
<dbReference type="Gene3D" id="1.10.10.10">
    <property type="entry name" value="Winged helix-like DNA-binding domain superfamily/Winged helix DNA-binding domain"/>
    <property type="match status" value="1"/>
</dbReference>
<dbReference type="AlphaFoldDB" id="A0A916S235"/>
<comment type="similarity">
    <text evidence="1">Belongs to the sigma-70 factor family. ECF subfamily.</text>
</comment>
<keyword evidence="4" id="KW-0804">Transcription</keyword>
<dbReference type="InterPro" id="IPR039425">
    <property type="entry name" value="RNA_pol_sigma-70-like"/>
</dbReference>
<dbReference type="SUPFAM" id="SSF88659">
    <property type="entry name" value="Sigma3 and sigma4 domains of RNA polymerase sigma factors"/>
    <property type="match status" value="1"/>
</dbReference>
<dbReference type="SUPFAM" id="SSF88946">
    <property type="entry name" value="Sigma2 domain of RNA polymerase sigma factors"/>
    <property type="match status" value="1"/>
</dbReference>
<dbReference type="Pfam" id="PF04542">
    <property type="entry name" value="Sigma70_r2"/>
    <property type="match status" value="1"/>
</dbReference>
<organism evidence="8 9">
    <name type="scientific">Edaphobacter acidisoli</name>
    <dbReference type="NCBI Taxonomy" id="2040573"/>
    <lineage>
        <taxon>Bacteria</taxon>
        <taxon>Pseudomonadati</taxon>
        <taxon>Acidobacteriota</taxon>
        <taxon>Terriglobia</taxon>
        <taxon>Terriglobales</taxon>
        <taxon>Acidobacteriaceae</taxon>
        <taxon>Edaphobacter</taxon>
    </lineage>
</organism>
<keyword evidence="2" id="KW-0805">Transcription regulation</keyword>
<evidence type="ECO:0000259" key="6">
    <source>
        <dbReference type="Pfam" id="PF04542"/>
    </source>
</evidence>
<dbReference type="NCBIfam" id="TIGR02937">
    <property type="entry name" value="sigma70-ECF"/>
    <property type="match status" value="1"/>
</dbReference>
<reference evidence="8" key="1">
    <citation type="journal article" date="2014" name="Int. J. Syst. Evol. Microbiol.">
        <title>Complete genome sequence of Corynebacterium casei LMG S-19264T (=DSM 44701T), isolated from a smear-ripened cheese.</title>
        <authorList>
            <consortium name="US DOE Joint Genome Institute (JGI-PGF)"/>
            <person name="Walter F."/>
            <person name="Albersmeier A."/>
            <person name="Kalinowski J."/>
            <person name="Ruckert C."/>
        </authorList>
    </citation>
    <scope>NUCLEOTIDE SEQUENCE</scope>
    <source>
        <strain evidence="8">CGMCC 1.15447</strain>
    </source>
</reference>
<dbReference type="GO" id="GO:0016987">
    <property type="term" value="F:sigma factor activity"/>
    <property type="evidence" value="ECO:0007669"/>
    <property type="project" value="UniProtKB-KW"/>
</dbReference>
<evidence type="ECO:0000313" key="8">
    <source>
        <dbReference type="EMBL" id="GGA80416.1"/>
    </source>
</evidence>
<keyword evidence="9" id="KW-1185">Reference proteome</keyword>
<reference evidence="8" key="2">
    <citation type="submission" date="2020-09" db="EMBL/GenBank/DDBJ databases">
        <authorList>
            <person name="Sun Q."/>
            <person name="Zhou Y."/>
        </authorList>
    </citation>
    <scope>NUCLEOTIDE SEQUENCE</scope>
    <source>
        <strain evidence="8">CGMCC 1.15447</strain>
    </source>
</reference>
<dbReference type="PANTHER" id="PTHR43133:SF62">
    <property type="entry name" value="RNA POLYMERASE SIGMA FACTOR SIGZ"/>
    <property type="match status" value="1"/>
</dbReference>
<dbReference type="EMBL" id="BMJB01000005">
    <property type="protein sequence ID" value="GGA80416.1"/>
    <property type="molecule type" value="Genomic_DNA"/>
</dbReference>
<dbReference type="InterPro" id="IPR013325">
    <property type="entry name" value="RNA_pol_sigma_r2"/>
</dbReference>
<feature type="domain" description="RNA polymerase sigma factor 70 region 4 type 2" evidence="7">
    <location>
        <begin position="167"/>
        <end position="218"/>
    </location>
</feature>
<evidence type="ECO:0000259" key="7">
    <source>
        <dbReference type="Pfam" id="PF08281"/>
    </source>
</evidence>
<dbReference type="InterPro" id="IPR013324">
    <property type="entry name" value="RNA_pol_sigma_r3/r4-like"/>
</dbReference>
<name>A0A916S235_9BACT</name>
<dbReference type="PANTHER" id="PTHR43133">
    <property type="entry name" value="RNA POLYMERASE ECF-TYPE SIGMA FACTO"/>
    <property type="match status" value="1"/>
</dbReference>
<dbReference type="GO" id="GO:0006352">
    <property type="term" value="P:DNA-templated transcription initiation"/>
    <property type="evidence" value="ECO:0007669"/>
    <property type="project" value="InterPro"/>
</dbReference>